<evidence type="ECO:0000313" key="3">
    <source>
        <dbReference type="Proteomes" id="UP001597024"/>
    </source>
</evidence>
<feature type="non-terminal residue" evidence="2">
    <location>
        <position position="69"/>
    </location>
</feature>
<accession>A0ABW3E9U3</accession>
<keyword evidence="1" id="KW-1133">Transmembrane helix</keyword>
<evidence type="ECO:0000256" key="1">
    <source>
        <dbReference type="SAM" id="Phobius"/>
    </source>
</evidence>
<keyword evidence="1" id="KW-0812">Transmembrane</keyword>
<protein>
    <submittedName>
        <fullName evidence="2">Uncharacterized protein</fullName>
    </submittedName>
</protein>
<reference evidence="3" key="1">
    <citation type="journal article" date="2019" name="Int. J. Syst. Evol. Microbiol.">
        <title>The Global Catalogue of Microorganisms (GCM) 10K type strain sequencing project: providing services to taxonomists for standard genome sequencing and annotation.</title>
        <authorList>
            <consortium name="The Broad Institute Genomics Platform"/>
            <consortium name="The Broad Institute Genome Sequencing Center for Infectious Disease"/>
            <person name="Wu L."/>
            <person name="Ma J."/>
        </authorList>
    </citation>
    <scope>NUCLEOTIDE SEQUENCE [LARGE SCALE GENOMIC DNA]</scope>
    <source>
        <strain evidence="3">CCUG 62974</strain>
    </source>
</reference>
<keyword evidence="3" id="KW-1185">Reference proteome</keyword>
<gene>
    <name evidence="2" type="ORF">ACFQ08_44565</name>
</gene>
<proteinExistence type="predicted"/>
<organism evidence="2 3">
    <name type="scientific">Streptosporangium algeriense</name>
    <dbReference type="NCBI Taxonomy" id="1682748"/>
    <lineage>
        <taxon>Bacteria</taxon>
        <taxon>Bacillati</taxon>
        <taxon>Actinomycetota</taxon>
        <taxon>Actinomycetes</taxon>
        <taxon>Streptosporangiales</taxon>
        <taxon>Streptosporangiaceae</taxon>
        <taxon>Streptosporangium</taxon>
    </lineage>
</organism>
<evidence type="ECO:0000313" key="2">
    <source>
        <dbReference type="EMBL" id="MFD0891668.1"/>
    </source>
</evidence>
<dbReference type="EMBL" id="JBHTHX010003382">
    <property type="protein sequence ID" value="MFD0891668.1"/>
    <property type="molecule type" value="Genomic_DNA"/>
</dbReference>
<name>A0ABW3E9U3_9ACTN</name>
<dbReference type="Proteomes" id="UP001597024">
    <property type="component" value="Unassembled WGS sequence"/>
</dbReference>
<sequence length="69" mass="7062">MRRIAGALRGDFAVAARPAWGYGLLCAVAICLPLSSGVLTGHVREGATAALGGYLTVFGDTPGLPYGER</sequence>
<comment type="caution">
    <text evidence="2">The sequence shown here is derived from an EMBL/GenBank/DDBJ whole genome shotgun (WGS) entry which is preliminary data.</text>
</comment>
<keyword evidence="1" id="KW-0472">Membrane</keyword>
<feature type="transmembrane region" description="Helical" evidence="1">
    <location>
        <begin position="20"/>
        <end position="39"/>
    </location>
</feature>